<dbReference type="Pfam" id="PF23055">
    <property type="entry name" value="DUF7041"/>
    <property type="match status" value="1"/>
</dbReference>
<dbReference type="RefSeq" id="XP_013415735.1">
    <property type="nucleotide sequence ID" value="XM_013560281.1"/>
</dbReference>
<dbReference type="Proteomes" id="UP000085678">
    <property type="component" value="Unplaced"/>
</dbReference>
<dbReference type="PANTHER" id="PTHR33327:SF3">
    <property type="entry name" value="RNA-DIRECTED DNA POLYMERASE"/>
    <property type="match status" value="1"/>
</dbReference>
<dbReference type="OrthoDB" id="6251906at2759"/>
<sequence length="268" mass="30146">MDSDGIKQLADAIRQQTLDIYQGSTVQTISAVSFKAPPFWNTNASAWFLRLESSFATHQPAITNDLTKFHHVVQLLDSSTSRRVQSVIERPPQTGKYEALKHALLEAYEATQYQKDTALLNINGLGDKRPTELLMHMRSLNADPSTLFRTLFIKQMPTEVRRILAQSPEVDLDTLAKMADRILEVDPLTPSSISVTTTVPEENLTTITDTEINAMKSQHQGTGTIKFKLCKYHSWFGHKARKCEQIIDGCPCPMSTRRQQGNDKASRN</sequence>
<dbReference type="InParanoid" id="A0A1S3JZB3"/>
<dbReference type="STRING" id="7574.A0A1S3JZB3"/>
<reference evidence="3" key="1">
    <citation type="submission" date="2025-08" db="UniProtKB">
        <authorList>
            <consortium name="RefSeq"/>
        </authorList>
    </citation>
    <scope>IDENTIFICATION</scope>
    <source>
        <tissue evidence="3">Gonads</tissue>
    </source>
</reference>
<evidence type="ECO:0000313" key="2">
    <source>
        <dbReference type="Proteomes" id="UP000085678"/>
    </source>
</evidence>
<protein>
    <submittedName>
        <fullName evidence="3">Uncharacterized protein LOC106177495</fullName>
    </submittedName>
</protein>
<feature type="domain" description="DUF7041" evidence="1">
    <location>
        <begin position="37"/>
        <end position="117"/>
    </location>
</feature>
<evidence type="ECO:0000313" key="3">
    <source>
        <dbReference type="RefSeq" id="XP_013415735.1"/>
    </source>
</evidence>
<keyword evidence="2" id="KW-1185">Reference proteome</keyword>
<dbReference type="KEGG" id="lak:106177495"/>
<name>A0A1S3JZB3_LINAN</name>
<gene>
    <name evidence="3" type="primary">LOC106177495</name>
</gene>
<dbReference type="AlphaFoldDB" id="A0A1S3JZB3"/>
<proteinExistence type="predicted"/>
<dbReference type="InterPro" id="IPR055469">
    <property type="entry name" value="DUF7041"/>
</dbReference>
<dbReference type="GeneID" id="106177495"/>
<accession>A0A1S3JZB3</accession>
<evidence type="ECO:0000259" key="1">
    <source>
        <dbReference type="Pfam" id="PF23055"/>
    </source>
</evidence>
<dbReference type="PANTHER" id="PTHR33327">
    <property type="entry name" value="ENDONUCLEASE"/>
    <property type="match status" value="1"/>
</dbReference>
<organism evidence="2 3">
    <name type="scientific">Lingula anatina</name>
    <name type="common">Brachiopod</name>
    <name type="synonym">Lingula unguis</name>
    <dbReference type="NCBI Taxonomy" id="7574"/>
    <lineage>
        <taxon>Eukaryota</taxon>
        <taxon>Metazoa</taxon>
        <taxon>Spiralia</taxon>
        <taxon>Lophotrochozoa</taxon>
        <taxon>Brachiopoda</taxon>
        <taxon>Linguliformea</taxon>
        <taxon>Lingulata</taxon>
        <taxon>Lingulida</taxon>
        <taxon>Linguloidea</taxon>
        <taxon>Lingulidae</taxon>
        <taxon>Lingula</taxon>
    </lineage>
</organism>